<dbReference type="InterPro" id="IPR050090">
    <property type="entry name" value="Tyrosine_recombinase_XerCD"/>
</dbReference>
<dbReference type="PROSITE" id="PS51898">
    <property type="entry name" value="TYR_RECOMBINASE"/>
    <property type="match status" value="1"/>
</dbReference>
<evidence type="ECO:0000256" key="3">
    <source>
        <dbReference type="ARBA" id="ARBA00023172"/>
    </source>
</evidence>
<evidence type="ECO:0000256" key="4">
    <source>
        <dbReference type="PROSITE-ProRule" id="PRU01248"/>
    </source>
</evidence>
<evidence type="ECO:0000259" key="6">
    <source>
        <dbReference type="PROSITE" id="PS51900"/>
    </source>
</evidence>
<evidence type="ECO:0000259" key="5">
    <source>
        <dbReference type="PROSITE" id="PS51898"/>
    </source>
</evidence>
<protein>
    <submittedName>
        <fullName evidence="7">Site-specific integrase</fullName>
    </submittedName>
</protein>
<dbReference type="InterPro" id="IPR044068">
    <property type="entry name" value="CB"/>
</dbReference>
<feature type="non-terminal residue" evidence="7">
    <location>
        <position position="1"/>
    </location>
</feature>
<proteinExistence type="inferred from homology"/>
<dbReference type="InterPro" id="IPR002104">
    <property type="entry name" value="Integrase_catalytic"/>
</dbReference>
<keyword evidence="3" id="KW-0233">DNA recombination</keyword>
<dbReference type="Pfam" id="PF00589">
    <property type="entry name" value="Phage_integrase"/>
    <property type="match status" value="1"/>
</dbReference>
<feature type="domain" description="Core-binding (CB)" evidence="6">
    <location>
        <begin position="15"/>
        <end position="108"/>
    </location>
</feature>
<dbReference type="PANTHER" id="PTHR30349">
    <property type="entry name" value="PHAGE INTEGRASE-RELATED"/>
    <property type="match status" value="1"/>
</dbReference>
<dbReference type="InterPro" id="IPR010998">
    <property type="entry name" value="Integrase_recombinase_N"/>
</dbReference>
<dbReference type="GO" id="GO:0015074">
    <property type="term" value="P:DNA integration"/>
    <property type="evidence" value="ECO:0007669"/>
    <property type="project" value="InterPro"/>
</dbReference>
<evidence type="ECO:0000256" key="1">
    <source>
        <dbReference type="ARBA" id="ARBA00008857"/>
    </source>
</evidence>
<dbReference type="InterPro" id="IPR011010">
    <property type="entry name" value="DNA_brk_join_enz"/>
</dbReference>
<dbReference type="GO" id="GO:0003677">
    <property type="term" value="F:DNA binding"/>
    <property type="evidence" value="ECO:0007669"/>
    <property type="project" value="UniProtKB-UniRule"/>
</dbReference>
<keyword evidence="2 4" id="KW-0238">DNA-binding</keyword>
<dbReference type="GO" id="GO:0006310">
    <property type="term" value="P:DNA recombination"/>
    <property type="evidence" value="ECO:0007669"/>
    <property type="project" value="UniProtKB-KW"/>
</dbReference>
<gene>
    <name evidence="7" type="ORF">H9912_09505</name>
</gene>
<dbReference type="InterPro" id="IPR013762">
    <property type="entry name" value="Integrase-like_cat_sf"/>
</dbReference>
<evidence type="ECO:0000313" key="8">
    <source>
        <dbReference type="Proteomes" id="UP000823851"/>
    </source>
</evidence>
<reference evidence="7" key="1">
    <citation type="journal article" date="2021" name="PeerJ">
        <title>Extensive microbial diversity within the chicken gut microbiome revealed by metagenomics and culture.</title>
        <authorList>
            <person name="Gilroy R."/>
            <person name="Ravi A."/>
            <person name="Getino M."/>
            <person name="Pursley I."/>
            <person name="Horton D.L."/>
            <person name="Alikhan N.F."/>
            <person name="Baker D."/>
            <person name="Gharbi K."/>
            <person name="Hall N."/>
            <person name="Watson M."/>
            <person name="Adriaenssens E.M."/>
            <person name="Foster-Nyarko E."/>
            <person name="Jarju S."/>
            <person name="Secka A."/>
            <person name="Antonio M."/>
            <person name="Oren A."/>
            <person name="Chaudhuri R.R."/>
            <person name="La Ragione R."/>
            <person name="Hildebrand F."/>
            <person name="Pallen M.J."/>
        </authorList>
    </citation>
    <scope>NUCLEOTIDE SEQUENCE</scope>
    <source>
        <strain evidence="7">ChiHjej8B7-25341</strain>
    </source>
</reference>
<comment type="similarity">
    <text evidence="1">Belongs to the 'phage' integrase family.</text>
</comment>
<dbReference type="CDD" id="cd01189">
    <property type="entry name" value="INT_ICEBs1_C_like"/>
    <property type="match status" value="1"/>
</dbReference>
<organism evidence="7 8">
    <name type="scientific">Candidatus Eisenbergiella stercorigallinarum</name>
    <dbReference type="NCBI Taxonomy" id="2838557"/>
    <lineage>
        <taxon>Bacteria</taxon>
        <taxon>Bacillati</taxon>
        <taxon>Bacillota</taxon>
        <taxon>Clostridia</taxon>
        <taxon>Lachnospirales</taxon>
        <taxon>Lachnospiraceae</taxon>
        <taxon>Eisenbergiella</taxon>
    </lineage>
</organism>
<dbReference type="Gene3D" id="1.10.150.130">
    <property type="match status" value="1"/>
</dbReference>
<dbReference type="PROSITE" id="PS51900">
    <property type="entry name" value="CB"/>
    <property type="match status" value="1"/>
</dbReference>
<dbReference type="Proteomes" id="UP000823851">
    <property type="component" value="Unassembled WGS sequence"/>
</dbReference>
<dbReference type="PANTHER" id="PTHR30349:SF41">
    <property type="entry name" value="INTEGRASE_RECOMBINASE PROTEIN MJ0367-RELATED"/>
    <property type="match status" value="1"/>
</dbReference>
<dbReference type="AlphaFoldDB" id="A0A9D2R251"/>
<reference evidence="7" key="2">
    <citation type="submission" date="2021-04" db="EMBL/GenBank/DDBJ databases">
        <authorList>
            <person name="Gilroy R."/>
        </authorList>
    </citation>
    <scope>NUCLEOTIDE SEQUENCE</scope>
    <source>
        <strain evidence="7">ChiHjej8B7-25341</strain>
    </source>
</reference>
<evidence type="ECO:0000313" key="7">
    <source>
        <dbReference type="EMBL" id="HJD32163.1"/>
    </source>
</evidence>
<accession>A0A9D2R251</accession>
<name>A0A9D2R251_9FIRM</name>
<feature type="domain" description="Tyr recombinase" evidence="5">
    <location>
        <begin position="128"/>
        <end position="333"/>
    </location>
</feature>
<dbReference type="SUPFAM" id="SSF56349">
    <property type="entry name" value="DNA breaking-rejoining enzymes"/>
    <property type="match status" value="1"/>
</dbReference>
<comment type="caution">
    <text evidence="7">The sequence shown here is derived from an EMBL/GenBank/DDBJ whole genome shotgun (WGS) entry which is preliminary data.</text>
</comment>
<dbReference type="EMBL" id="DWUW01000268">
    <property type="protein sequence ID" value="HJD32163.1"/>
    <property type="molecule type" value="Genomic_DNA"/>
</dbReference>
<sequence length="340" mass="39403">VTLKRNIKAGPGPEMDFVDFLDVWLDYKYKLATEQTLEQRTNELSTYAGYETNINFPIRPYFSRHVFKLCELTQDDIKAFYMEQLERVKVSTVKHYHAAIHNALNYAKDRHWITSNPSDGILFPKGPKFKGDYYSDVEVKEMFGFADDPRLELAVVMACFYSLRRSEVIGLKWPFIDFNNDFFSMRNTVTECRVKGKKVLVKKERGKTDSSVRTYPLVSVIKAKLLALKAEQEENRKLCGRSYNTENLGYVFVDAVGNLMKPSYLTDAFRKFLEKNNLRHIRFHDLRHTTAALLMGSEVPIEQVQEWMGHSEISTTVNMYGHLEFSTKRVAASKISARIL</sequence>
<evidence type="ECO:0000256" key="2">
    <source>
        <dbReference type="ARBA" id="ARBA00023125"/>
    </source>
</evidence>
<dbReference type="Gene3D" id="1.10.443.10">
    <property type="entry name" value="Intergrase catalytic core"/>
    <property type="match status" value="1"/>
</dbReference>